<sequence length="52" mass="5952">MKIFQTELILSQVEWRFATYSRTTGHTGKVNVYVSDLTIVLIAADIYANIFL</sequence>
<dbReference type="EMBL" id="HACG01040446">
    <property type="protein sequence ID" value="CEK87311.1"/>
    <property type="molecule type" value="Transcribed_RNA"/>
</dbReference>
<dbReference type="AlphaFoldDB" id="A0A0B7B4U1"/>
<name>A0A0B7B4U1_9EUPU</name>
<organism evidence="1">
    <name type="scientific">Arion vulgaris</name>
    <dbReference type="NCBI Taxonomy" id="1028688"/>
    <lineage>
        <taxon>Eukaryota</taxon>
        <taxon>Metazoa</taxon>
        <taxon>Spiralia</taxon>
        <taxon>Lophotrochozoa</taxon>
        <taxon>Mollusca</taxon>
        <taxon>Gastropoda</taxon>
        <taxon>Heterobranchia</taxon>
        <taxon>Euthyneura</taxon>
        <taxon>Panpulmonata</taxon>
        <taxon>Eupulmonata</taxon>
        <taxon>Stylommatophora</taxon>
        <taxon>Helicina</taxon>
        <taxon>Arionoidea</taxon>
        <taxon>Arionidae</taxon>
        <taxon>Arion</taxon>
    </lineage>
</organism>
<reference evidence="1" key="1">
    <citation type="submission" date="2014-12" db="EMBL/GenBank/DDBJ databases">
        <title>Insight into the proteome of Arion vulgaris.</title>
        <authorList>
            <person name="Aradska J."/>
            <person name="Bulat T."/>
            <person name="Smidak R."/>
            <person name="Sarate P."/>
            <person name="Gangsoo J."/>
            <person name="Sialana F."/>
            <person name="Bilban M."/>
            <person name="Lubec G."/>
        </authorList>
    </citation>
    <scope>NUCLEOTIDE SEQUENCE</scope>
    <source>
        <tissue evidence="1">Skin</tissue>
    </source>
</reference>
<proteinExistence type="predicted"/>
<protein>
    <submittedName>
        <fullName evidence="1">Uncharacterized protein</fullName>
    </submittedName>
</protein>
<gene>
    <name evidence="1" type="primary">ORF158512</name>
</gene>
<accession>A0A0B7B4U1</accession>
<evidence type="ECO:0000313" key="1">
    <source>
        <dbReference type="EMBL" id="CEK87311.1"/>
    </source>
</evidence>